<evidence type="ECO:0000313" key="5">
    <source>
        <dbReference type="Proteomes" id="UP000235392"/>
    </source>
</evidence>
<dbReference type="CDD" id="cd14016">
    <property type="entry name" value="STKc_CK1"/>
    <property type="match status" value="1"/>
</dbReference>
<dbReference type="GO" id="GO:0005524">
    <property type="term" value="F:ATP binding"/>
    <property type="evidence" value="ECO:0007669"/>
    <property type="project" value="InterPro"/>
</dbReference>
<reference evidence="4 5" key="1">
    <citation type="submission" date="2017-11" db="EMBL/GenBank/DDBJ databases">
        <title>De novo assembly and phasing of dikaryotic genomes from two isolates of Puccinia coronata f. sp. avenae, the causal agent of oat crown rust.</title>
        <authorList>
            <person name="Miller M.E."/>
            <person name="Zhang Y."/>
            <person name="Omidvar V."/>
            <person name="Sperschneider J."/>
            <person name="Schwessinger B."/>
            <person name="Raley C."/>
            <person name="Palmer J.M."/>
            <person name="Garnica D."/>
            <person name="Upadhyaya N."/>
            <person name="Rathjen J."/>
            <person name="Taylor J.M."/>
            <person name="Park R.F."/>
            <person name="Dodds P.N."/>
            <person name="Hirsch C.D."/>
            <person name="Kianian S.F."/>
            <person name="Figueroa M."/>
        </authorList>
    </citation>
    <scope>NUCLEOTIDE SEQUENCE [LARGE SCALE GENOMIC DNA]</scope>
    <source>
        <strain evidence="4">12SD80</strain>
    </source>
</reference>
<dbReference type="InterPro" id="IPR050235">
    <property type="entry name" value="CK1_Ser-Thr_kinase"/>
</dbReference>
<dbReference type="AlphaFoldDB" id="A0A2N5TB01"/>
<organism evidence="4 5">
    <name type="scientific">Puccinia coronata f. sp. avenae</name>
    <dbReference type="NCBI Taxonomy" id="200324"/>
    <lineage>
        <taxon>Eukaryota</taxon>
        <taxon>Fungi</taxon>
        <taxon>Dikarya</taxon>
        <taxon>Basidiomycota</taxon>
        <taxon>Pucciniomycotina</taxon>
        <taxon>Pucciniomycetes</taxon>
        <taxon>Pucciniales</taxon>
        <taxon>Pucciniaceae</taxon>
        <taxon>Puccinia</taxon>
    </lineage>
</organism>
<evidence type="ECO:0000313" key="4">
    <source>
        <dbReference type="EMBL" id="PLW22687.1"/>
    </source>
</evidence>
<dbReference type="EMBL" id="PGCI01000656">
    <property type="protein sequence ID" value="PLW22687.1"/>
    <property type="molecule type" value="Genomic_DNA"/>
</dbReference>
<dbReference type="InterPro" id="IPR011009">
    <property type="entry name" value="Kinase-like_dom_sf"/>
</dbReference>
<dbReference type="Proteomes" id="UP000235392">
    <property type="component" value="Unassembled WGS sequence"/>
</dbReference>
<dbReference type="EC" id="2.7.11.1" evidence="1"/>
<evidence type="ECO:0000256" key="1">
    <source>
        <dbReference type="ARBA" id="ARBA00012513"/>
    </source>
</evidence>
<dbReference type="InterPro" id="IPR008271">
    <property type="entry name" value="Ser/Thr_kinase_AS"/>
</dbReference>
<dbReference type="PANTHER" id="PTHR11909">
    <property type="entry name" value="CASEIN KINASE-RELATED"/>
    <property type="match status" value="1"/>
</dbReference>
<dbReference type="SUPFAM" id="SSF56112">
    <property type="entry name" value="Protein kinase-like (PK-like)"/>
    <property type="match status" value="1"/>
</dbReference>
<accession>A0A2N5TB01</accession>
<feature type="region of interest" description="Disordered" evidence="2">
    <location>
        <begin position="320"/>
        <end position="359"/>
    </location>
</feature>
<dbReference type="InterPro" id="IPR000719">
    <property type="entry name" value="Prot_kinase_dom"/>
</dbReference>
<name>A0A2N5TB01_9BASI</name>
<gene>
    <name evidence="4" type="ORF">PCASD_12853</name>
</gene>
<sequence length="359" mass="41145">MALQLTFGNMQQYRLVKKIGAGSFGKLSHLSSLPLFREVYIGRNVQTGEDVAIKLESAKVAHPLLGYEAHVYRNLSDLMGIPSLRWYGNHHGYNALVLDILGPSLEDLFNFCNRKFSLKTVLQISEQLLVRLEQLHSRGFIHRDIKPENFLIGVGKRDYHIYMVDFGLSNRYRDAESEEHIAYAEHHKNLTGTARYASIDTHLGIEQSRRNDLASLGYMLIYFLRGELPWQGVEGGTKQERHDKILALKQSVSTQALCEGLPSEFEFYMNYASSLRFQDKPDYPFLRGLLRDLFVRKGFSYDRKFDWSLRMDHRGQASVPTLQHYKSRRATRAPPAGPPSIPRQVPNSVSGPFRDVWGP</sequence>
<dbReference type="Pfam" id="PF00069">
    <property type="entry name" value="Pkinase"/>
    <property type="match status" value="1"/>
</dbReference>
<dbReference type="Gene3D" id="1.10.510.10">
    <property type="entry name" value="Transferase(Phosphotransferase) domain 1"/>
    <property type="match status" value="1"/>
</dbReference>
<feature type="domain" description="Protein kinase" evidence="3">
    <location>
        <begin position="13"/>
        <end position="295"/>
    </location>
</feature>
<dbReference type="SMART" id="SM00220">
    <property type="entry name" value="S_TKc"/>
    <property type="match status" value="1"/>
</dbReference>
<evidence type="ECO:0000259" key="3">
    <source>
        <dbReference type="PROSITE" id="PS50011"/>
    </source>
</evidence>
<proteinExistence type="predicted"/>
<protein>
    <recommendedName>
        <fullName evidence="1">non-specific serine/threonine protein kinase</fullName>
        <ecNumber evidence="1">2.7.11.1</ecNumber>
    </recommendedName>
</protein>
<dbReference type="PROSITE" id="PS50011">
    <property type="entry name" value="PROTEIN_KINASE_DOM"/>
    <property type="match status" value="1"/>
</dbReference>
<comment type="caution">
    <text evidence="4">The sequence shown here is derived from an EMBL/GenBank/DDBJ whole genome shotgun (WGS) entry which is preliminary data.</text>
</comment>
<dbReference type="FunFam" id="1.10.510.10:FF:000596">
    <property type="entry name" value="CK1 family protein kinase"/>
    <property type="match status" value="1"/>
</dbReference>
<evidence type="ECO:0000256" key="2">
    <source>
        <dbReference type="SAM" id="MobiDB-lite"/>
    </source>
</evidence>
<dbReference type="PROSITE" id="PS00108">
    <property type="entry name" value="PROTEIN_KINASE_ST"/>
    <property type="match status" value="1"/>
</dbReference>
<dbReference type="GO" id="GO:0004674">
    <property type="term" value="F:protein serine/threonine kinase activity"/>
    <property type="evidence" value="ECO:0007669"/>
    <property type="project" value="UniProtKB-EC"/>
</dbReference>